<gene>
    <name evidence="2" type="ORF">KY290_034576</name>
</gene>
<evidence type="ECO:0000256" key="1">
    <source>
        <dbReference type="SAM" id="MobiDB-lite"/>
    </source>
</evidence>
<dbReference type="InterPro" id="IPR040378">
    <property type="entry name" value="BASL"/>
</dbReference>
<organism evidence="2 3">
    <name type="scientific">Solanum tuberosum</name>
    <name type="common">Potato</name>
    <dbReference type="NCBI Taxonomy" id="4113"/>
    <lineage>
        <taxon>Eukaryota</taxon>
        <taxon>Viridiplantae</taxon>
        <taxon>Streptophyta</taxon>
        <taxon>Embryophyta</taxon>
        <taxon>Tracheophyta</taxon>
        <taxon>Spermatophyta</taxon>
        <taxon>Magnoliopsida</taxon>
        <taxon>eudicotyledons</taxon>
        <taxon>Gunneridae</taxon>
        <taxon>Pentapetalae</taxon>
        <taxon>asterids</taxon>
        <taxon>lamiids</taxon>
        <taxon>Solanales</taxon>
        <taxon>Solanaceae</taxon>
        <taxon>Solanoideae</taxon>
        <taxon>Solaneae</taxon>
        <taxon>Solanum</taxon>
    </lineage>
</organism>
<dbReference type="EMBL" id="JAIVGD010000026">
    <property type="protein sequence ID" value="KAH0741533.1"/>
    <property type="molecule type" value="Genomic_DNA"/>
</dbReference>
<evidence type="ECO:0000313" key="3">
    <source>
        <dbReference type="Proteomes" id="UP000826656"/>
    </source>
</evidence>
<feature type="region of interest" description="Disordered" evidence="1">
    <location>
        <begin position="288"/>
        <end position="310"/>
    </location>
</feature>
<protein>
    <submittedName>
        <fullName evidence="2">Uncharacterized protein</fullName>
    </submittedName>
</protein>
<evidence type="ECO:0000313" key="2">
    <source>
        <dbReference type="EMBL" id="KAH0741533.1"/>
    </source>
</evidence>
<keyword evidence="3" id="KW-1185">Reference proteome</keyword>
<feature type="region of interest" description="Disordered" evidence="1">
    <location>
        <begin position="584"/>
        <end position="625"/>
    </location>
</feature>
<name>A0ABQ7U4X4_SOLTU</name>
<accession>A0ABQ7U4X4</accession>
<feature type="region of interest" description="Disordered" evidence="1">
    <location>
        <begin position="408"/>
        <end position="474"/>
    </location>
</feature>
<proteinExistence type="predicted"/>
<sequence>MDFNTSILTKLDPCIEKLTSTADNHPLFSDSTLVSVHDSKTFECNDSVFDTAEEKPTMNGNQNGILSHSNGYKEADSLGFPVNDFGNTNVHDNREDPLACDRKDGNEFWKVPELDDSIFFDNNNEIKASNVRDDHNVDLSTINGDNRGGNPFACDITSSETNEIVAASVTDDQNGSLSNIIHSKRGGNPFECDTKDRDQPWNIPDYESLDFLDDKENETIDSDSPFTSHSELFDNNKHFYSDKGVTDHELPELTVCYRENNFNMVKDICMDEGVPAVDKVLIESWKDDQPSTSVSVDADEEQQSNTRKSVDMGTTIASVSQDSSFEDAKNIAVTHDTEIEATGAPVPNGFNPSLENNANKDADKDSYLEDLLMIFGSKCTTNGKTNNASEKPSSPNTVVCVEESNIKTSDADQSTLQPDQVPSEQTLKGQTAISAADESNNDKGNSKEGAGTSIFDFNLTKPESTKTTEGGVGNLPEAVSVHKNGKSDNNSASSQVPFANTADNAHQQHLESQNMTNGQGHFADGEASFSAARGPISGSITYSGPISYSGSVSLRSESSTTSTRSFAFPVLQNEWNSSPVRMAKAERRRLSKQKDHEGKMTLPSSPRKLKFNEHPNVKSNGNQMNLEPLNTAQLTGKEHESAEVVHARKGTRQEWVEGKDTSDFFTMDYHWVRRRRPIHNKSIRP</sequence>
<comment type="caution">
    <text evidence="2">The sequence shown here is derived from an EMBL/GenBank/DDBJ whole genome shotgun (WGS) entry which is preliminary data.</text>
</comment>
<dbReference type="PANTHER" id="PTHR33914">
    <property type="entry name" value="18S PRE-RIBOSOMAL ASSEMBLY PROTEIN GAR2-LIKE PROTEIN"/>
    <property type="match status" value="1"/>
</dbReference>
<dbReference type="PANTHER" id="PTHR33914:SF2">
    <property type="entry name" value="OS02G0582100 PROTEIN"/>
    <property type="match status" value="1"/>
</dbReference>
<reference evidence="2 3" key="1">
    <citation type="journal article" date="2021" name="bioRxiv">
        <title>Chromosome-scale and haplotype-resolved genome assembly of a tetraploid potato cultivar.</title>
        <authorList>
            <person name="Sun H."/>
            <person name="Jiao W.-B."/>
            <person name="Krause K."/>
            <person name="Campoy J.A."/>
            <person name="Goel M."/>
            <person name="Folz-Donahue K."/>
            <person name="Kukat C."/>
            <person name="Huettel B."/>
            <person name="Schneeberger K."/>
        </authorList>
    </citation>
    <scope>NUCLEOTIDE SEQUENCE [LARGE SCALE GENOMIC DNA]</scope>
    <source>
        <strain evidence="2">SolTubOtavaFocal</strain>
        <tissue evidence="2">Leaves</tissue>
    </source>
</reference>
<feature type="compositionally biased region" description="Polar residues" evidence="1">
    <location>
        <begin position="408"/>
        <end position="433"/>
    </location>
</feature>
<dbReference type="Proteomes" id="UP000826656">
    <property type="component" value="Unassembled WGS sequence"/>
</dbReference>